<gene>
    <name evidence="5" type="ORF">CCH79_00014809</name>
</gene>
<dbReference type="GO" id="GO:0008201">
    <property type="term" value="F:heparin binding"/>
    <property type="evidence" value="ECO:0007669"/>
    <property type="project" value="TreeGrafter"/>
</dbReference>
<evidence type="ECO:0000256" key="4">
    <source>
        <dbReference type="SAM" id="SignalP"/>
    </source>
</evidence>
<comment type="caution">
    <text evidence="5">The sequence shown here is derived from an EMBL/GenBank/DDBJ whole genome shotgun (WGS) entry which is preliminary data.</text>
</comment>
<dbReference type="SMART" id="SM00369">
    <property type="entry name" value="LRR_TYP"/>
    <property type="match status" value="10"/>
</dbReference>
<proteinExistence type="predicted"/>
<reference evidence="5 6" key="1">
    <citation type="journal article" date="2018" name="G3 (Bethesda)">
        <title>A High-Quality Reference Genome for the Invasive Mosquitofish Gambusia affinis Using a Chicago Library.</title>
        <authorList>
            <person name="Hoffberg S.L."/>
            <person name="Troendle N.J."/>
            <person name="Glenn T.C."/>
            <person name="Mahmud O."/>
            <person name="Louha S."/>
            <person name="Chalopin D."/>
            <person name="Bennetzen J.L."/>
            <person name="Mauricio R."/>
        </authorList>
    </citation>
    <scope>NUCLEOTIDE SEQUENCE [LARGE SCALE GENOMIC DNA]</scope>
    <source>
        <strain evidence="5">NE01/NJP1002.9</strain>
        <tissue evidence="5">Muscle</tissue>
    </source>
</reference>
<dbReference type="SMART" id="SM00364">
    <property type="entry name" value="LRR_BAC"/>
    <property type="match status" value="5"/>
</dbReference>
<dbReference type="PANTHER" id="PTHR46544:SF2">
    <property type="entry name" value="EXTRACELLULAR MATRIX PROTEIN 2-RELATED"/>
    <property type="match status" value="1"/>
</dbReference>
<dbReference type="GO" id="GO:0070052">
    <property type="term" value="F:collagen V binding"/>
    <property type="evidence" value="ECO:0007669"/>
    <property type="project" value="TreeGrafter"/>
</dbReference>
<evidence type="ECO:0000313" key="5">
    <source>
        <dbReference type="EMBL" id="PWA28734.1"/>
    </source>
</evidence>
<organism evidence="5 6">
    <name type="scientific">Gambusia affinis</name>
    <name type="common">Western mosquitofish</name>
    <name type="synonym">Heterandria affinis</name>
    <dbReference type="NCBI Taxonomy" id="33528"/>
    <lineage>
        <taxon>Eukaryota</taxon>
        <taxon>Metazoa</taxon>
        <taxon>Chordata</taxon>
        <taxon>Craniata</taxon>
        <taxon>Vertebrata</taxon>
        <taxon>Euteleostomi</taxon>
        <taxon>Actinopterygii</taxon>
        <taxon>Neopterygii</taxon>
        <taxon>Teleostei</taxon>
        <taxon>Neoteleostei</taxon>
        <taxon>Acanthomorphata</taxon>
        <taxon>Ovalentaria</taxon>
        <taxon>Atherinomorphae</taxon>
        <taxon>Cyprinodontiformes</taxon>
        <taxon>Poeciliidae</taxon>
        <taxon>Poeciliinae</taxon>
        <taxon>Gambusia</taxon>
    </lineage>
</organism>
<feature type="signal peptide" evidence="4">
    <location>
        <begin position="1"/>
        <end position="19"/>
    </location>
</feature>
<evidence type="ECO:0000256" key="3">
    <source>
        <dbReference type="SAM" id="MobiDB-lite"/>
    </source>
</evidence>
<keyword evidence="1" id="KW-0433">Leucine-rich repeat</keyword>
<sequence>MQVLRMWIVIICVSGTIYSEETQELLPDLNAILEINSDAPEIEMATSHSSGTDSGEKVLDQLITGTEVQPRLESERKTDQRKADRKKLEVVRGRRSAWGRRRHAATVEAAAYRIEEEEEEEENEEEEEEEEEEATEPPTNQTETQYNSTGPPAGCQTADAEISCRGVGMTHLPVFQNLEVTKLDLGENNVRIITPQSLFGLRNLDELVLSQNQLDDESFSQNCLLNLTFLRKLDLDDNQITRIPALPASLEELKINKNQLTVLTDHCFQGVKNLLKLELKLNTLYEASVSPATFRPLQKLLELQLDNNRFRSLHLGLPSSLQVLKMNGNLLEEVAVEALRDCIHLKVLNLSHNFIHDQSIDSNSWTRLRSLEDLDLSHNRLTSIPVNLPRFLRKLVLQHNSIRHIPAFTFRHMRAGLQSLHLSHNELSTEGAERHSFVGTYRSMRELLLDNNRLQDIPRCVRQFKNLQVLRLENNQIRQVRQWAVCHPGNSGSTLVSVHLEYNLLEEEAIAPKAFSCVTDTQGLVLHPQQGK</sequence>
<feature type="chain" id="PRO_5016462046" description="LRRNT domain-containing protein" evidence="4">
    <location>
        <begin position="20"/>
        <end position="532"/>
    </location>
</feature>
<accession>A0A315VYL1</accession>
<feature type="compositionally biased region" description="Polar residues" evidence="3">
    <location>
        <begin position="137"/>
        <end position="150"/>
    </location>
</feature>
<dbReference type="AlphaFoldDB" id="A0A315VYL1"/>
<dbReference type="Pfam" id="PF13855">
    <property type="entry name" value="LRR_8"/>
    <property type="match status" value="4"/>
</dbReference>
<name>A0A315VYL1_GAMAF</name>
<dbReference type="Pfam" id="PF12799">
    <property type="entry name" value="LRR_4"/>
    <property type="match status" value="1"/>
</dbReference>
<dbReference type="PROSITE" id="PS51450">
    <property type="entry name" value="LRR"/>
    <property type="match status" value="2"/>
</dbReference>
<feature type="region of interest" description="Disordered" evidence="3">
    <location>
        <begin position="111"/>
        <end position="157"/>
    </location>
</feature>
<dbReference type="PANTHER" id="PTHR46544">
    <property type="entry name" value="EXTRACELLULAR MATRIX PROTEIN 2-RELATED"/>
    <property type="match status" value="1"/>
</dbReference>
<feature type="compositionally biased region" description="Basic and acidic residues" evidence="3">
    <location>
        <begin position="70"/>
        <end position="88"/>
    </location>
</feature>
<dbReference type="Gene3D" id="3.80.10.10">
    <property type="entry name" value="Ribonuclease Inhibitor"/>
    <property type="match status" value="2"/>
</dbReference>
<feature type="compositionally biased region" description="Acidic residues" evidence="3">
    <location>
        <begin position="115"/>
        <end position="135"/>
    </location>
</feature>
<feature type="region of interest" description="Disordered" evidence="3">
    <location>
        <begin position="65"/>
        <end position="88"/>
    </location>
</feature>
<dbReference type="InterPro" id="IPR001611">
    <property type="entry name" value="Leu-rich_rpt"/>
</dbReference>
<evidence type="ECO:0000256" key="1">
    <source>
        <dbReference type="ARBA" id="ARBA00022614"/>
    </source>
</evidence>
<dbReference type="GO" id="GO:0030198">
    <property type="term" value="P:extracellular matrix organization"/>
    <property type="evidence" value="ECO:0007669"/>
    <property type="project" value="TreeGrafter"/>
</dbReference>
<dbReference type="InterPro" id="IPR003591">
    <property type="entry name" value="Leu-rich_rpt_typical-subtyp"/>
</dbReference>
<dbReference type="Proteomes" id="UP000250572">
    <property type="component" value="Unassembled WGS sequence"/>
</dbReference>
<dbReference type="GO" id="GO:0031012">
    <property type="term" value="C:extracellular matrix"/>
    <property type="evidence" value="ECO:0007669"/>
    <property type="project" value="TreeGrafter"/>
</dbReference>
<dbReference type="InterPro" id="IPR043184">
    <property type="entry name" value="ECM2"/>
</dbReference>
<evidence type="ECO:0000256" key="2">
    <source>
        <dbReference type="ARBA" id="ARBA00022737"/>
    </source>
</evidence>
<protein>
    <recommendedName>
        <fullName evidence="7">LRRNT domain-containing protein</fullName>
    </recommendedName>
</protein>
<keyword evidence="6" id="KW-1185">Reference proteome</keyword>
<dbReference type="EMBL" id="NHOQ01000749">
    <property type="protein sequence ID" value="PWA28734.1"/>
    <property type="molecule type" value="Genomic_DNA"/>
</dbReference>
<dbReference type="SUPFAM" id="SSF52058">
    <property type="entry name" value="L domain-like"/>
    <property type="match status" value="1"/>
</dbReference>
<evidence type="ECO:0008006" key="7">
    <source>
        <dbReference type="Google" id="ProtNLM"/>
    </source>
</evidence>
<evidence type="ECO:0000313" key="6">
    <source>
        <dbReference type="Proteomes" id="UP000250572"/>
    </source>
</evidence>
<dbReference type="PRINTS" id="PR00019">
    <property type="entry name" value="LEURICHRPT"/>
</dbReference>
<feature type="non-terminal residue" evidence="5">
    <location>
        <position position="532"/>
    </location>
</feature>
<dbReference type="InterPro" id="IPR032675">
    <property type="entry name" value="LRR_dom_sf"/>
</dbReference>
<dbReference type="InterPro" id="IPR025875">
    <property type="entry name" value="Leu-rich_rpt_4"/>
</dbReference>
<keyword evidence="2" id="KW-0677">Repeat</keyword>
<keyword evidence="4" id="KW-0732">Signal</keyword>
<dbReference type="GO" id="GO:0010811">
    <property type="term" value="P:positive regulation of cell-substrate adhesion"/>
    <property type="evidence" value="ECO:0007669"/>
    <property type="project" value="TreeGrafter"/>
</dbReference>